<proteinExistence type="predicted"/>
<evidence type="ECO:0000313" key="1">
    <source>
        <dbReference type="EMBL" id="PWZ36485.1"/>
    </source>
</evidence>
<dbReference type="EMBL" id="NCVQ01000003">
    <property type="protein sequence ID" value="PWZ36485.1"/>
    <property type="molecule type" value="Genomic_DNA"/>
</dbReference>
<dbReference type="Proteomes" id="UP000251960">
    <property type="component" value="Chromosome 2"/>
</dbReference>
<evidence type="ECO:0000313" key="2">
    <source>
        <dbReference type="Proteomes" id="UP000251960"/>
    </source>
</evidence>
<comment type="caution">
    <text evidence="1">The sequence shown here is derived from an EMBL/GenBank/DDBJ whole genome shotgun (WGS) entry which is preliminary data.</text>
</comment>
<accession>A0A3L6FNM9</accession>
<reference evidence="1 2" key="1">
    <citation type="journal article" date="2018" name="Nat. Genet.">
        <title>Extensive intraspecific gene order and gene structural variations between Mo17 and other maize genomes.</title>
        <authorList>
            <person name="Sun S."/>
            <person name="Zhou Y."/>
            <person name="Chen J."/>
            <person name="Shi J."/>
            <person name="Zhao H."/>
            <person name="Zhao H."/>
            <person name="Song W."/>
            <person name="Zhang M."/>
            <person name="Cui Y."/>
            <person name="Dong X."/>
            <person name="Liu H."/>
            <person name="Ma X."/>
            <person name="Jiao Y."/>
            <person name="Wang B."/>
            <person name="Wei X."/>
            <person name="Stein J.C."/>
            <person name="Glaubitz J.C."/>
            <person name="Lu F."/>
            <person name="Yu G."/>
            <person name="Liang C."/>
            <person name="Fengler K."/>
            <person name="Li B."/>
            <person name="Rafalski A."/>
            <person name="Schnable P.S."/>
            <person name="Ware D.H."/>
            <person name="Buckler E.S."/>
            <person name="Lai J."/>
        </authorList>
    </citation>
    <scope>NUCLEOTIDE SEQUENCE [LARGE SCALE GENOMIC DNA]</scope>
    <source>
        <strain evidence="2">cv. Missouri 17</strain>
        <tissue evidence="1">Seedling</tissue>
    </source>
</reference>
<sequence length="136" mass="15489">MKKKSWIEFDEANNSWKQGLECIATVRWSTISGHRSPAVGKKKRSTNTRLHLALGINEQPALFELYVIGGICQCRDSNLIKSLDIRICWIANFLSQNLFSNFLNRYSGSLFLDNSADALRVCTIPLKIRSRNLEVN</sequence>
<name>A0A3L6FNM9_MAIZE</name>
<gene>
    <name evidence="1" type="ORF">Zm00014a_029337</name>
</gene>
<dbReference type="AlphaFoldDB" id="A0A3L6FNM9"/>
<organism evidence="1 2">
    <name type="scientific">Zea mays</name>
    <name type="common">Maize</name>
    <dbReference type="NCBI Taxonomy" id="4577"/>
    <lineage>
        <taxon>Eukaryota</taxon>
        <taxon>Viridiplantae</taxon>
        <taxon>Streptophyta</taxon>
        <taxon>Embryophyta</taxon>
        <taxon>Tracheophyta</taxon>
        <taxon>Spermatophyta</taxon>
        <taxon>Magnoliopsida</taxon>
        <taxon>Liliopsida</taxon>
        <taxon>Poales</taxon>
        <taxon>Poaceae</taxon>
        <taxon>PACMAD clade</taxon>
        <taxon>Panicoideae</taxon>
        <taxon>Andropogonodae</taxon>
        <taxon>Andropogoneae</taxon>
        <taxon>Tripsacinae</taxon>
        <taxon>Zea</taxon>
    </lineage>
</organism>
<protein>
    <submittedName>
        <fullName evidence="1">Uncharacterized protein</fullName>
    </submittedName>
</protein>